<dbReference type="AlphaFoldDB" id="A0A2U2N0R5"/>
<dbReference type="InterPro" id="IPR001173">
    <property type="entry name" value="Glyco_trans_2-like"/>
</dbReference>
<dbReference type="Gene3D" id="3.90.550.10">
    <property type="entry name" value="Spore Coat Polysaccharide Biosynthesis Protein SpsA, Chain A"/>
    <property type="match status" value="1"/>
</dbReference>
<feature type="domain" description="Glycosyltransferase 2-like" evidence="2">
    <location>
        <begin position="46"/>
        <end position="158"/>
    </location>
</feature>
<evidence type="ECO:0000256" key="1">
    <source>
        <dbReference type="SAM" id="Phobius"/>
    </source>
</evidence>
<proteinExistence type="predicted"/>
<gene>
    <name evidence="3" type="ORF">DEM34_11495</name>
</gene>
<dbReference type="CDD" id="cd00761">
    <property type="entry name" value="Glyco_tranf_GTA_type"/>
    <property type="match status" value="1"/>
</dbReference>
<dbReference type="InterPro" id="IPR029044">
    <property type="entry name" value="Nucleotide-diphossugar_trans"/>
</dbReference>
<keyword evidence="1" id="KW-0812">Transmembrane</keyword>
<dbReference type="EMBL" id="QFFI01000017">
    <property type="protein sequence ID" value="PWG62569.1"/>
    <property type="molecule type" value="Genomic_DNA"/>
</dbReference>
<sequence length="385" mass="41328">MGMSLLLALICLGAVAGGAALLLLGVRRLPLLTAVRPPPGPLPTVSVVIAARDEAAHIAATVRALLAAATPGLEVVVVDDRSGDGTWGALEGLAVDPRLRRIRLDRLPPGWLGKNHALARGAAAARGEWLLFMDADVRLEPGALPRALAEAGRQRLDHLAVFPSLEARGLVLRLMLLQFAMSFLAWFRPWRLPEDRRAYVGVGAFNLVRAAAYRRAGGHAAFALSPLDDMMLGRVVARAGGRSAAALSGGLVRLAWYPSAGEMIRHFEKNAFAAFGFRLTRLVALTAVIALLGLWPWLGLALATGLERALHAATVAVTVLVHGVLARGSGWPVWIGLASPLGTLAMLWLWWRGSLLACWRGAVRWRGTTYPLAALRAHHDRLMRD</sequence>
<keyword evidence="1" id="KW-1133">Transmembrane helix</keyword>
<keyword evidence="3" id="KW-0808">Transferase</keyword>
<accession>A0A2U2N0R5</accession>
<dbReference type="Proteomes" id="UP000245474">
    <property type="component" value="Unassembled WGS sequence"/>
</dbReference>
<keyword evidence="4" id="KW-1185">Reference proteome</keyword>
<dbReference type="GO" id="GO:0016740">
    <property type="term" value="F:transferase activity"/>
    <property type="evidence" value="ECO:0007669"/>
    <property type="project" value="UniProtKB-KW"/>
</dbReference>
<protein>
    <submittedName>
        <fullName evidence="3">Glycosyl transferase</fullName>
    </submittedName>
</protein>
<dbReference type="PANTHER" id="PTHR43646:SF3">
    <property type="entry name" value="SLR1566 PROTEIN"/>
    <property type="match status" value="1"/>
</dbReference>
<evidence type="ECO:0000313" key="3">
    <source>
        <dbReference type="EMBL" id="PWG62569.1"/>
    </source>
</evidence>
<dbReference type="PANTHER" id="PTHR43646">
    <property type="entry name" value="GLYCOSYLTRANSFERASE"/>
    <property type="match status" value="1"/>
</dbReference>
<keyword evidence="1" id="KW-0472">Membrane</keyword>
<comment type="caution">
    <text evidence="3">The sequence shown here is derived from an EMBL/GenBank/DDBJ whole genome shotgun (WGS) entry which is preliminary data.</text>
</comment>
<feature type="transmembrane region" description="Helical" evidence="1">
    <location>
        <begin position="333"/>
        <end position="351"/>
    </location>
</feature>
<dbReference type="Pfam" id="PF00535">
    <property type="entry name" value="Glycos_transf_2"/>
    <property type="match status" value="1"/>
</dbReference>
<organism evidence="3 4">
    <name type="scientific">Sediminicurvatus halobius</name>
    <dbReference type="NCBI Taxonomy" id="2182432"/>
    <lineage>
        <taxon>Bacteria</taxon>
        <taxon>Pseudomonadati</taxon>
        <taxon>Pseudomonadota</taxon>
        <taxon>Gammaproteobacteria</taxon>
        <taxon>Chromatiales</taxon>
        <taxon>Ectothiorhodospiraceae</taxon>
        <taxon>Sediminicurvatus</taxon>
    </lineage>
</organism>
<feature type="transmembrane region" description="Helical" evidence="1">
    <location>
        <begin position="282"/>
        <end position="303"/>
    </location>
</feature>
<name>A0A2U2N0R5_9GAMM</name>
<evidence type="ECO:0000259" key="2">
    <source>
        <dbReference type="Pfam" id="PF00535"/>
    </source>
</evidence>
<dbReference type="SUPFAM" id="SSF53448">
    <property type="entry name" value="Nucleotide-diphospho-sugar transferases"/>
    <property type="match status" value="1"/>
</dbReference>
<evidence type="ECO:0000313" key="4">
    <source>
        <dbReference type="Proteomes" id="UP000245474"/>
    </source>
</evidence>
<reference evidence="3 4" key="1">
    <citation type="submission" date="2018-05" db="EMBL/GenBank/DDBJ databases">
        <title>Spiribacter halobius sp. nov., a moderately halophilic bacterium isolated from marine solar saltern.</title>
        <authorList>
            <person name="Zheng W.-S."/>
            <person name="Lu D.-C."/>
            <person name="Du Z.-J."/>
        </authorList>
    </citation>
    <scope>NUCLEOTIDE SEQUENCE [LARGE SCALE GENOMIC DNA]</scope>
    <source>
        <strain evidence="3 4">E85</strain>
    </source>
</reference>